<evidence type="ECO:0000313" key="9">
    <source>
        <dbReference type="EMBL" id="POF27741.1"/>
    </source>
</evidence>
<name>A0A2S3UJB8_9HYPH</name>
<dbReference type="InterPro" id="IPR000298">
    <property type="entry name" value="Cyt_c_oxidase-like_su3"/>
</dbReference>
<comment type="caution">
    <text evidence="9">The sequence shown here is derived from an EMBL/GenBank/DDBJ whole genome shotgun (WGS) entry which is preliminary data.</text>
</comment>
<feature type="transmembrane region" description="Helical" evidence="7">
    <location>
        <begin position="86"/>
        <end position="105"/>
    </location>
</feature>
<dbReference type="EMBL" id="PPCN01000022">
    <property type="protein sequence ID" value="POF27741.1"/>
    <property type="molecule type" value="Genomic_DNA"/>
</dbReference>
<comment type="subcellular location">
    <subcellularLocation>
        <location evidence="6">Cell membrane</location>
        <topology evidence="6">Multi-pass membrane protein</topology>
    </subcellularLocation>
    <subcellularLocation>
        <location evidence="1">Membrane</location>
        <topology evidence="1">Multi-pass membrane protein</topology>
    </subcellularLocation>
</comment>
<dbReference type="GO" id="GO:0004129">
    <property type="term" value="F:cytochrome-c oxidase activity"/>
    <property type="evidence" value="ECO:0007669"/>
    <property type="project" value="InterPro"/>
</dbReference>
<dbReference type="SUPFAM" id="SSF81452">
    <property type="entry name" value="Cytochrome c oxidase subunit III-like"/>
    <property type="match status" value="1"/>
</dbReference>
<dbReference type="InterPro" id="IPR035973">
    <property type="entry name" value="Cyt_c_oxidase_su3-like_sf"/>
</dbReference>
<sequence>MSFPIQVRLFRLCRGSTVGSQEDRLDDKPDNAPVNALETLPGDLIMWVLIVSELLVFGAGLAAFLSVRITDPSGFSLAQARLSPTLAGINTIVLITSGFLAARALNLRLQARRSAARWHLAGAGALGAVFMALKVDEYLEKAGEGISTETHPFFTFYYLLTGFHAAHILAGMVILALVAWKDDPGDMETGTAFWHMVDLVWVLLFPVIYLLG</sequence>
<feature type="transmembrane region" description="Helical" evidence="7">
    <location>
        <begin position="192"/>
        <end position="211"/>
    </location>
</feature>
<dbReference type="PANTHER" id="PTHR11403:SF6">
    <property type="entry name" value="NITRIC OXIDE REDUCTASE SUBUNIT E"/>
    <property type="match status" value="1"/>
</dbReference>
<feature type="transmembrane region" description="Helical" evidence="7">
    <location>
        <begin position="44"/>
        <end position="65"/>
    </location>
</feature>
<keyword evidence="10" id="KW-1185">Reference proteome</keyword>
<gene>
    <name evidence="9" type="ORF">CLV41_12221</name>
</gene>
<keyword evidence="5 7" id="KW-0472">Membrane</keyword>
<evidence type="ECO:0000256" key="6">
    <source>
        <dbReference type="RuleBase" id="RU003376"/>
    </source>
</evidence>
<dbReference type="GO" id="GO:0019646">
    <property type="term" value="P:aerobic electron transport chain"/>
    <property type="evidence" value="ECO:0007669"/>
    <property type="project" value="InterPro"/>
</dbReference>
<dbReference type="CDD" id="cd02862">
    <property type="entry name" value="NorE_like"/>
    <property type="match status" value="1"/>
</dbReference>
<evidence type="ECO:0000256" key="7">
    <source>
        <dbReference type="SAM" id="Phobius"/>
    </source>
</evidence>
<feature type="domain" description="Heme-copper oxidase subunit III family profile" evidence="8">
    <location>
        <begin position="46"/>
        <end position="212"/>
    </location>
</feature>
<reference evidence="9 10" key="1">
    <citation type="submission" date="2018-01" db="EMBL/GenBank/DDBJ databases">
        <title>Genomic Encyclopedia of Archaeal and Bacterial Type Strains, Phase II (KMG-II): from individual species to whole genera.</title>
        <authorList>
            <person name="Goeker M."/>
        </authorList>
    </citation>
    <scope>NUCLEOTIDE SEQUENCE [LARGE SCALE GENOMIC DNA]</scope>
    <source>
        <strain evidence="9 10">DSM 17023</strain>
    </source>
</reference>
<dbReference type="Pfam" id="PF00510">
    <property type="entry name" value="COX3"/>
    <property type="match status" value="1"/>
</dbReference>
<dbReference type="InterPro" id="IPR013833">
    <property type="entry name" value="Cyt_c_oxidase_su3_a-hlx"/>
</dbReference>
<accession>A0A2S3UJB8</accession>
<evidence type="ECO:0000313" key="10">
    <source>
        <dbReference type="Proteomes" id="UP000236959"/>
    </source>
</evidence>
<dbReference type="PROSITE" id="PS50253">
    <property type="entry name" value="COX3"/>
    <property type="match status" value="1"/>
</dbReference>
<evidence type="ECO:0000256" key="2">
    <source>
        <dbReference type="ARBA" id="ARBA00010581"/>
    </source>
</evidence>
<evidence type="ECO:0000256" key="3">
    <source>
        <dbReference type="ARBA" id="ARBA00022692"/>
    </source>
</evidence>
<protein>
    <submittedName>
        <fullName evidence="9">Nitric oxide reductase NorE protein</fullName>
    </submittedName>
</protein>
<comment type="similarity">
    <text evidence="2 6">Belongs to the cytochrome c oxidase subunit 3 family.</text>
</comment>
<keyword evidence="3 6" id="KW-0812">Transmembrane</keyword>
<feature type="transmembrane region" description="Helical" evidence="7">
    <location>
        <begin position="156"/>
        <end position="180"/>
    </location>
</feature>
<keyword evidence="4 7" id="KW-1133">Transmembrane helix</keyword>
<dbReference type="Proteomes" id="UP000236959">
    <property type="component" value="Unassembled WGS sequence"/>
</dbReference>
<evidence type="ECO:0000259" key="8">
    <source>
        <dbReference type="PROSITE" id="PS50253"/>
    </source>
</evidence>
<dbReference type="Gene3D" id="1.20.120.80">
    <property type="entry name" value="Cytochrome c oxidase, subunit III, four-helix bundle"/>
    <property type="match status" value="1"/>
</dbReference>
<dbReference type="GO" id="GO:0005886">
    <property type="term" value="C:plasma membrane"/>
    <property type="evidence" value="ECO:0007669"/>
    <property type="project" value="UniProtKB-SubCell"/>
</dbReference>
<evidence type="ECO:0000256" key="5">
    <source>
        <dbReference type="ARBA" id="ARBA00023136"/>
    </source>
</evidence>
<dbReference type="PANTHER" id="PTHR11403">
    <property type="entry name" value="CYTOCHROME C OXIDASE SUBUNIT III"/>
    <property type="match status" value="1"/>
</dbReference>
<dbReference type="AlphaFoldDB" id="A0A2S3UJB8"/>
<proteinExistence type="inferred from homology"/>
<organism evidence="9 10">
    <name type="scientific">Roseibium marinum</name>
    <dbReference type="NCBI Taxonomy" id="281252"/>
    <lineage>
        <taxon>Bacteria</taxon>
        <taxon>Pseudomonadati</taxon>
        <taxon>Pseudomonadota</taxon>
        <taxon>Alphaproteobacteria</taxon>
        <taxon>Hyphomicrobiales</taxon>
        <taxon>Stappiaceae</taxon>
        <taxon>Roseibium</taxon>
    </lineage>
</organism>
<evidence type="ECO:0000256" key="1">
    <source>
        <dbReference type="ARBA" id="ARBA00004141"/>
    </source>
</evidence>
<evidence type="ECO:0000256" key="4">
    <source>
        <dbReference type="ARBA" id="ARBA00022989"/>
    </source>
</evidence>
<dbReference type="InterPro" id="IPR024791">
    <property type="entry name" value="Cyt_c/ubiquinol_Oxase_su3"/>
</dbReference>